<dbReference type="InterPro" id="IPR012938">
    <property type="entry name" value="Glc/Sorbosone_DH"/>
</dbReference>
<dbReference type="SUPFAM" id="SSF50952">
    <property type="entry name" value="Soluble quinoprotein glucose dehydrogenase"/>
    <property type="match status" value="1"/>
</dbReference>
<comment type="PTM">
    <text evidence="6">Binds 1 heme c group covalently per subunit.</text>
</comment>
<evidence type="ECO:0000256" key="3">
    <source>
        <dbReference type="ARBA" id="ARBA00022723"/>
    </source>
</evidence>
<dbReference type="PROSITE" id="PS51007">
    <property type="entry name" value="CYTC"/>
    <property type="match status" value="1"/>
</dbReference>
<dbReference type="PANTHER" id="PTHR40469">
    <property type="entry name" value="SECRETED GLYCOSYL HYDROLASE"/>
    <property type="match status" value="1"/>
</dbReference>
<dbReference type="GO" id="GO:0020037">
    <property type="term" value="F:heme binding"/>
    <property type="evidence" value="ECO:0007669"/>
    <property type="project" value="InterPro"/>
</dbReference>
<evidence type="ECO:0000256" key="1">
    <source>
        <dbReference type="ARBA" id="ARBA00022448"/>
    </source>
</evidence>
<dbReference type="PANTHER" id="PTHR40469:SF2">
    <property type="entry name" value="GALACTOSE-BINDING DOMAIN-LIKE SUPERFAMILY PROTEIN"/>
    <property type="match status" value="1"/>
</dbReference>
<dbReference type="GO" id="GO:0009055">
    <property type="term" value="F:electron transfer activity"/>
    <property type="evidence" value="ECO:0007669"/>
    <property type="project" value="InterPro"/>
</dbReference>
<accession>A0A0C1IPV3</accession>
<dbReference type="PRINTS" id="PR00606">
    <property type="entry name" value="CYTCHROMECID"/>
</dbReference>
<feature type="binding site" description="covalent" evidence="6">
    <location>
        <position position="870"/>
    </location>
    <ligand>
        <name>heme c</name>
        <dbReference type="ChEBI" id="CHEBI:61717"/>
    </ligand>
</feature>
<evidence type="ECO:0000256" key="7">
    <source>
        <dbReference type="SAM" id="SignalP"/>
    </source>
</evidence>
<feature type="chain" id="PRO_5002134255" evidence="7">
    <location>
        <begin position="19"/>
        <end position="1119"/>
    </location>
</feature>
<evidence type="ECO:0000259" key="8">
    <source>
        <dbReference type="PROSITE" id="PS51007"/>
    </source>
</evidence>
<keyword evidence="4" id="KW-0249">Electron transport</keyword>
<evidence type="ECO:0000256" key="4">
    <source>
        <dbReference type="ARBA" id="ARBA00022982"/>
    </source>
</evidence>
<keyword evidence="5 6" id="KW-0408">Iron</keyword>
<dbReference type="Gene3D" id="2.60.40.10">
    <property type="entry name" value="Immunoglobulins"/>
    <property type="match status" value="1"/>
</dbReference>
<dbReference type="InterPro" id="IPR036909">
    <property type="entry name" value="Cyt_c-like_dom_sf"/>
</dbReference>
<dbReference type="Gene3D" id="2.120.10.30">
    <property type="entry name" value="TolB, C-terminal domain"/>
    <property type="match status" value="1"/>
</dbReference>
<reference evidence="9 10" key="1">
    <citation type="submission" date="2014-11" db="EMBL/GenBank/DDBJ databases">
        <title>Genome sequence of Flavihumibacter solisilvae 3-3.</title>
        <authorList>
            <person name="Zhou G."/>
            <person name="Li M."/>
            <person name="Wang G."/>
        </authorList>
    </citation>
    <scope>NUCLEOTIDE SEQUENCE [LARGE SCALE GENOMIC DNA]</scope>
    <source>
        <strain evidence="9 10">3-3</strain>
    </source>
</reference>
<keyword evidence="3 6" id="KW-0479">Metal-binding</keyword>
<feature type="signal peptide" evidence="7">
    <location>
        <begin position="1"/>
        <end position="18"/>
    </location>
</feature>
<evidence type="ECO:0000256" key="6">
    <source>
        <dbReference type="PIRSR" id="PIRSR602324-1"/>
    </source>
</evidence>
<dbReference type="InterPro" id="IPR009056">
    <property type="entry name" value="Cyt_c-like_dom"/>
</dbReference>
<evidence type="ECO:0000256" key="2">
    <source>
        <dbReference type="ARBA" id="ARBA00022617"/>
    </source>
</evidence>
<comment type="caution">
    <text evidence="9">The sequence shown here is derived from an EMBL/GenBank/DDBJ whole genome shotgun (WGS) entry which is preliminary data.</text>
</comment>
<proteinExistence type="predicted"/>
<dbReference type="InterPro" id="IPR011042">
    <property type="entry name" value="6-blade_b-propeller_TolB-like"/>
</dbReference>
<dbReference type="OrthoDB" id="9816308at2"/>
<dbReference type="InterPro" id="IPR002324">
    <property type="entry name" value="Cyt_c_ID"/>
</dbReference>
<dbReference type="Gene3D" id="1.10.760.10">
    <property type="entry name" value="Cytochrome c-like domain"/>
    <property type="match status" value="1"/>
</dbReference>
<keyword evidence="7" id="KW-0732">Signal</keyword>
<dbReference type="SUPFAM" id="SSF52317">
    <property type="entry name" value="Class I glutamine amidotransferase-like"/>
    <property type="match status" value="1"/>
</dbReference>
<evidence type="ECO:0000313" key="9">
    <source>
        <dbReference type="EMBL" id="KIC96270.1"/>
    </source>
</evidence>
<dbReference type="Pfam" id="PF00034">
    <property type="entry name" value="Cytochrom_C"/>
    <property type="match status" value="1"/>
</dbReference>
<evidence type="ECO:0000313" key="10">
    <source>
        <dbReference type="Proteomes" id="UP000031408"/>
    </source>
</evidence>
<dbReference type="AlphaFoldDB" id="A0A0C1IPV3"/>
<gene>
    <name evidence="9" type="ORF">OI18_00430</name>
</gene>
<dbReference type="STRING" id="1349421.OI18_00430"/>
<name>A0A0C1IPV3_9BACT</name>
<dbReference type="RefSeq" id="WP_039136058.1">
    <property type="nucleotide sequence ID" value="NZ_JSVC01000001.1"/>
</dbReference>
<dbReference type="Pfam" id="PF07995">
    <property type="entry name" value="GSDH"/>
    <property type="match status" value="1"/>
</dbReference>
<keyword evidence="10" id="KW-1185">Reference proteome</keyword>
<dbReference type="SUPFAM" id="SSF46626">
    <property type="entry name" value="Cytochrome c"/>
    <property type="match status" value="1"/>
</dbReference>
<feature type="domain" description="Cytochrome c" evidence="8">
    <location>
        <begin position="856"/>
        <end position="941"/>
    </location>
</feature>
<keyword evidence="2 6" id="KW-0349">Heme</keyword>
<feature type="binding site" description="covalent" evidence="6">
    <location>
        <position position="919"/>
    </location>
    <ligand>
        <name>heme c</name>
        <dbReference type="ChEBI" id="CHEBI:61717"/>
    </ligand>
</feature>
<dbReference type="PROSITE" id="PS51257">
    <property type="entry name" value="PROKAR_LIPOPROTEIN"/>
    <property type="match status" value="1"/>
</dbReference>
<dbReference type="Gene3D" id="3.40.50.880">
    <property type="match status" value="1"/>
</dbReference>
<protein>
    <submittedName>
        <fullName evidence="9">Crp/Fnr family transcriptional regulator</fullName>
    </submittedName>
</protein>
<organism evidence="9 10">
    <name type="scientific">Flavihumibacter solisilvae</name>
    <dbReference type="NCBI Taxonomy" id="1349421"/>
    <lineage>
        <taxon>Bacteria</taxon>
        <taxon>Pseudomonadati</taxon>
        <taxon>Bacteroidota</taxon>
        <taxon>Chitinophagia</taxon>
        <taxon>Chitinophagales</taxon>
        <taxon>Chitinophagaceae</taxon>
        <taxon>Flavihumibacter</taxon>
    </lineage>
</organism>
<dbReference type="InterPro" id="IPR029010">
    <property type="entry name" value="ThuA-like"/>
</dbReference>
<dbReference type="GO" id="GO:0005506">
    <property type="term" value="F:iron ion binding"/>
    <property type="evidence" value="ECO:0007669"/>
    <property type="project" value="InterPro"/>
</dbReference>
<dbReference type="Pfam" id="PF06283">
    <property type="entry name" value="ThuA"/>
    <property type="match status" value="1"/>
</dbReference>
<feature type="binding site" description="covalent" evidence="6">
    <location>
        <position position="874"/>
    </location>
    <ligand>
        <name>heme c</name>
        <dbReference type="ChEBI" id="CHEBI:61717"/>
    </ligand>
</feature>
<dbReference type="EMBL" id="JSVC01000001">
    <property type="protein sequence ID" value="KIC96270.1"/>
    <property type="molecule type" value="Genomic_DNA"/>
</dbReference>
<dbReference type="InterPro" id="IPR011041">
    <property type="entry name" value="Quinoprot_gluc/sorb_DH_b-prop"/>
</dbReference>
<keyword evidence="1" id="KW-0813">Transport</keyword>
<dbReference type="InterPro" id="IPR013783">
    <property type="entry name" value="Ig-like_fold"/>
</dbReference>
<dbReference type="Proteomes" id="UP000031408">
    <property type="component" value="Unassembled WGS sequence"/>
</dbReference>
<sequence length="1119" mass="123804">MNRIALSILTFCCVYVLAACNQRSGPSRILVFTKTAGFHHESIPAGIEAIRKLGQENQFTVDTTTDAALFNEDSLRLYNAVVFLQTTGDVLNNFQEADFERYIQAGGGYVGVHAATDTEYDWGWYGRLVGGYFASHPAQQEAELQVIDSTHISTSHLPRTWKRKDEWYNFKKLNPGVKLLMKLNEKSYTGGTNGDNHPVAWYHEYDGGRAWYTALGHTNESFSDPLYLNHLLGGIRYAIGDRKELDYKKAHTLRVPENDRFKKTQLVLGELFEPTEMTILPNFDVLIAQRRGELMLYKSATKKTSQVGSLNVYWKTDAPGVNSEEGLLGLQADPDFGKNNFIYLFYSPVSAPVDRLSRFVFKDDSLHLASEKVILDVPVQRDICCHTGGSIAFGKDRTLFVSTGDNSTPFNEPEGKYNLYGYSPLDDRPGLQQYDARRGAGNSNDLRGKILRIRINEDGTYSIPDGNLFAKNESKAKPEIYVMGNRNPYRISVDKKNDFLYWGEVGPDSNIDSLGIRGPMGYDEVNQARTAGNFGWPYFVGNNYPYVSYDYTTGKSGKPFDAKQPVNESRNNTGLQQLPPAQPAFIWYPYGPSSDFPQVGTGGRTAMAGPVFYTDLYSTKERLAEYYDKKLFVYEWIRGWIMAVTMKENGDFDKMEPFVPHLKFNAPVDMEMGPDGRIYVLEYGSGWFSKNADAGLARIDYNAGNREPAISDVSVTPATGNLPLTIKATVTVKDPEKDALTYRWHINNVVKETKTPELEYTINDIGSFKVYAEVVDAGGAAASSTPIEVYAGNAAPEVDIQVKGNRSFYFPGRPVQYEVKVTDPGNAAVVDPADLFVSASFLESADRAQLGHQILSEPLQGKNLISSSDCMACHKVNEKSVGPAFTAVADRYAKDKTAPAYLAEKIMKGGSGVWGEVAMAAHPDMKEQDAKMIVQYILSLGKDAKKNTLPPTGSVPVPAGTNPQQTLVLSASYTDKGNQKIRPLTGNGSVQLLNSRMRPNQFSTMKGFSKGSEEGRNWLQLDDQTGWFAVDSVDLTNIRALQVQWQQGSGKLTTVELRLDAPDGRVIAATKAGGSDVSVIPVTPVNDGRLHTLYIVVQRTTAETGKTPSLTSIEYLPAL</sequence>
<evidence type="ECO:0000256" key="5">
    <source>
        <dbReference type="ARBA" id="ARBA00023004"/>
    </source>
</evidence>
<dbReference type="InterPro" id="IPR029062">
    <property type="entry name" value="Class_I_gatase-like"/>
</dbReference>